<feature type="region of interest" description="Disordered" evidence="4">
    <location>
        <begin position="55"/>
        <end position="74"/>
    </location>
</feature>
<evidence type="ECO:0000313" key="7">
    <source>
        <dbReference type="EMBL" id="KIK60434.1"/>
    </source>
</evidence>
<dbReference type="Gene3D" id="1.10.10.60">
    <property type="entry name" value="Homeodomain-like"/>
    <property type="match status" value="3"/>
</dbReference>
<feature type="domain" description="Myb-like" evidence="5">
    <location>
        <begin position="62"/>
        <end position="112"/>
    </location>
</feature>
<dbReference type="InterPro" id="IPR009057">
    <property type="entry name" value="Homeodomain-like_sf"/>
</dbReference>
<evidence type="ECO:0000256" key="4">
    <source>
        <dbReference type="SAM" id="MobiDB-lite"/>
    </source>
</evidence>
<gene>
    <name evidence="7" type="ORF">GYMLUDRAFT_607731</name>
</gene>
<evidence type="ECO:0000259" key="5">
    <source>
        <dbReference type="PROSITE" id="PS50090"/>
    </source>
</evidence>
<feature type="compositionally biased region" description="Polar residues" evidence="4">
    <location>
        <begin position="27"/>
        <end position="37"/>
    </location>
</feature>
<keyword evidence="3" id="KW-0539">Nucleus</keyword>
<dbReference type="PANTHER" id="PTHR45614:SF199">
    <property type="entry name" value="MYB-LIKE TRANSCRIPTION FACTOR (EUROFUNG)-RELATED"/>
    <property type="match status" value="1"/>
</dbReference>
<feature type="region of interest" description="Disordered" evidence="4">
    <location>
        <begin position="23"/>
        <end position="48"/>
    </location>
</feature>
<feature type="domain" description="HTH myb-type" evidence="6">
    <location>
        <begin position="1"/>
        <end position="57"/>
    </location>
</feature>
<keyword evidence="2" id="KW-0804">Transcription</keyword>
<feature type="domain" description="Myb-like" evidence="5">
    <location>
        <begin position="113"/>
        <end position="164"/>
    </location>
</feature>
<organism evidence="7 8">
    <name type="scientific">Collybiopsis luxurians FD-317 M1</name>
    <dbReference type="NCBI Taxonomy" id="944289"/>
    <lineage>
        <taxon>Eukaryota</taxon>
        <taxon>Fungi</taxon>
        <taxon>Dikarya</taxon>
        <taxon>Basidiomycota</taxon>
        <taxon>Agaricomycotina</taxon>
        <taxon>Agaricomycetes</taxon>
        <taxon>Agaricomycetidae</taxon>
        <taxon>Agaricales</taxon>
        <taxon>Marasmiineae</taxon>
        <taxon>Omphalotaceae</taxon>
        <taxon>Collybiopsis</taxon>
        <taxon>Collybiopsis luxurians</taxon>
    </lineage>
</organism>
<dbReference type="SMART" id="SM00717">
    <property type="entry name" value="SANT"/>
    <property type="match status" value="3"/>
</dbReference>
<dbReference type="InterPro" id="IPR001005">
    <property type="entry name" value="SANT/Myb"/>
</dbReference>
<dbReference type="EMBL" id="KN834775">
    <property type="protein sequence ID" value="KIK60434.1"/>
    <property type="molecule type" value="Genomic_DNA"/>
</dbReference>
<protein>
    <submittedName>
        <fullName evidence="7">Uncharacterized protein</fullName>
    </submittedName>
</protein>
<feature type="domain" description="Myb-like" evidence="5">
    <location>
        <begin position="1"/>
        <end position="58"/>
    </location>
</feature>
<proteinExistence type="predicted"/>
<evidence type="ECO:0000256" key="1">
    <source>
        <dbReference type="ARBA" id="ARBA00023015"/>
    </source>
</evidence>
<dbReference type="GO" id="GO:0000981">
    <property type="term" value="F:DNA-binding transcription factor activity, RNA polymerase II-specific"/>
    <property type="evidence" value="ECO:0007669"/>
    <property type="project" value="TreeGrafter"/>
</dbReference>
<dbReference type="PROSITE" id="PS51294">
    <property type="entry name" value="HTH_MYB"/>
    <property type="match status" value="3"/>
</dbReference>
<dbReference type="InterPro" id="IPR017930">
    <property type="entry name" value="Myb_dom"/>
</dbReference>
<dbReference type="GO" id="GO:0005634">
    <property type="term" value="C:nucleus"/>
    <property type="evidence" value="ECO:0007669"/>
    <property type="project" value="TreeGrafter"/>
</dbReference>
<dbReference type="CDD" id="cd00167">
    <property type="entry name" value="SANT"/>
    <property type="match status" value="3"/>
</dbReference>
<name>A0A0D0CD53_9AGAR</name>
<keyword evidence="8" id="KW-1185">Reference proteome</keyword>
<dbReference type="PANTHER" id="PTHR45614">
    <property type="entry name" value="MYB PROTEIN-RELATED"/>
    <property type="match status" value="1"/>
</dbReference>
<dbReference type="PROSITE" id="PS50090">
    <property type="entry name" value="MYB_LIKE"/>
    <property type="match status" value="3"/>
</dbReference>
<dbReference type="Proteomes" id="UP000053593">
    <property type="component" value="Unassembled WGS sequence"/>
</dbReference>
<dbReference type="FunFam" id="1.10.10.60:FF:000016">
    <property type="entry name" value="Transcriptional activator Myb isoform A"/>
    <property type="match status" value="1"/>
</dbReference>
<dbReference type="SUPFAM" id="SSF46689">
    <property type="entry name" value="Homeodomain-like"/>
    <property type="match status" value="2"/>
</dbReference>
<reference evidence="7 8" key="1">
    <citation type="submission" date="2014-04" db="EMBL/GenBank/DDBJ databases">
        <title>Evolutionary Origins and Diversification of the Mycorrhizal Mutualists.</title>
        <authorList>
            <consortium name="DOE Joint Genome Institute"/>
            <consortium name="Mycorrhizal Genomics Consortium"/>
            <person name="Kohler A."/>
            <person name="Kuo A."/>
            <person name="Nagy L.G."/>
            <person name="Floudas D."/>
            <person name="Copeland A."/>
            <person name="Barry K.W."/>
            <person name="Cichocki N."/>
            <person name="Veneault-Fourrey C."/>
            <person name="LaButti K."/>
            <person name="Lindquist E.A."/>
            <person name="Lipzen A."/>
            <person name="Lundell T."/>
            <person name="Morin E."/>
            <person name="Murat C."/>
            <person name="Riley R."/>
            <person name="Ohm R."/>
            <person name="Sun H."/>
            <person name="Tunlid A."/>
            <person name="Henrissat B."/>
            <person name="Grigoriev I.V."/>
            <person name="Hibbett D.S."/>
            <person name="Martin F."/>
        </authorList>
    </citation>
    <scope>NUCLEOTIDE SEQUENCE [LARGE SCALE GENOMIC DNA]</scope>
    <source>
        <strain evidence="7 8">FD-317 M1</strain>
    </source>
</reference>
<evidence type="ECO:0000313" key="8">
    <source>
        <dbReference type="Proteomes" id="UP000053593"/>
    </source>
</evidence>
<evidence type="ECO:0000256" key="3">
    <source>
        <dbReference type="ARBA" id="ARBA00023242"/>
    </source>
</evidence>
<dbReference type="AlphaFoldDB" id="A0A0D0CD53"/>
<dbReference type="InterPro" id="IPR050560">
    <property type="entry name" value="MYB_TF"/>
</dbReference>
<keyword evidence="1" id="KW-0805">Transcription regulation</keyword>
<sequence>MQARQRRSWTLEEDQQLLEAIRIEEPNGSSKPSNWSAISKHVPSRTNKDCRKRWLSMHDGGTSKTTKGSWSKDEDDRLRAAVEVHGQRWCKVAEMVPGRNSDQCSKRWKDTLDPAIDRSKWSLEEDDKLFQAVEELGRKWAKIVKHYFPGRTGLSAKNRYNCIVHRRPAVITKERSSSPSISLPLGYWVTGTSPSPSCVSSASSTSIYTSASASTCTSPISPSASASYFSPVSPSDPGSPLQLYSPEVAKFSSDVRRLEVIAPDLDLTNKGTWHAQIHVWSHT</sequence>
<feature type="domain" description="HTH myb-type" evidence="6">
    <location>
        <begin position="62"/>
        <end position="116"/>
    </location>
</feature>
<dbReference type="HOGENOM" id="CLU_983708_0_0_1"/>
<dbReference type="Pfam" id="PF00249">
    <property type="entry name" value="Myb_DNA-binding"/>
    <property type="match status" value="1"/>
</dbReference>
<evidence type="ECO:0000256" key="2">
    <source>
        <dbReference type="ARBA" id="ARBA00023163"/>
    </source>
</evidence>
<dbReference type="OrthoDB" id="2143914at2759"/>
<evidence type="ECO:0000259" key="6">
    <source>
        <dbReference type="PROSITE" id="PS51294"/>
    </source>
</evidence>
<feature type="domain" description="HTH myb-type" evidence="6">
    <location>
        <begin position="118"/>
        <end position="170"/>
    </location>
</feature>
<dbReference type="GO" id="GO:0000978">
    <property type="term" value="F:RNA polymerase II cis-regulatory region sequence-specific DNA binding"/>
    <property type="evidence" value="ECO:0007669"/>
    <property type="project" value="TreeGrafter"/>
</dbReference>
<accession>A0A0D0CD53</accession>
<dbReference type="Pfam" id="PF13921">
    <property type="entry name" value="Myb_DNA-bind_6"/>
    <property type="match status" value="1"/>
</dbReference>